<name>A0A1C2JLG3_ACITH</name>
<sequence>MADVCLWLSGLHGMPEEDLGAVLPRYWGRGQREQLVAESSLEVAGHLLGFAGALPAAALLAEAEGINTAGYWVIALEPVAFRGQAGRAVLQPLPGLEETDAVALFDAAVEFLAETPWILKRGARRWYVLSSTSPDLHCPDPEQVWGREPLALQVTGADARRWNAFLNELQMFLAAHPVNQDIHAVGMESWCLFWAWGEGCLPEQRLLTKWQSLAAEADYLQAAAAWLGLPLAYPKALQAAGKLPDNLLWVWTGAWLYPDAAKSFAALHPALQNFWRRGGTLQCLTGVLAHGGVERLTLRSADRWRFWRRPARPGHALPGVW</sequence>
<organism evidence="2 4">
    <name type="scientific">Acidithiobacillus thiooxidans</name>
    <name type="common">Thiobacillus thiooxidans</name>
    <dbReference type="NCBI Taxonomy" id="930"/>
    <lineage>
        <taxon>Bacteria</taxon>
        <taxon>Pseudomonadati</taxon>
        <taxon>Pseudomonadota</taxon>
        <taxon>Acidithiobacillia</taxon>
        <taxon>Acidithiobacillales</taxon>
        <taxon>Acidithiobacillaceae</taxon>
        <taxon>Acidithiobacillus</taxon>
    </lineage>
</organism>
<dbReference type="EMBL" id="LWSA01000219">
    <property type="protein sequence ID" value="OCX69859.1"/>
    <property type="molecule type" value="Genomic_DNA"/>
</dbReference>
<proteinExistence type="predicted"/>
<dbReference type="RefSeq" id="WP_024894806.1">
    <property type="nucleotide sequence ID" value="NZ_LWRY01000125.1"/>
</dbReference>
<evidence type="ECO:0000313" key="1">
    <source>
        <dbReference type="EMBL" id="OCX69859.1"/>
    </source>
</evidence>
<accession>A0A1C2JLG3</accession>
<dbReference type="Proteomes" id="UP000094893">
    <property type="component" value="Unassembled WGS sequence"/>
</dbReference>
<dbReference type="eggNOG" id="COG4255">
    <property type="taxonomic scope" value="Bacteria"/>
</dbReference>
<dbReference type="Proteomes" id="UP000095008">
    <property type="component" value="Unassembled WGS sequence"/>
</dbReference>
<dbReference type="AlphaFoldDB" id="A0A1C2JLG3"/>
<dbReference type="OrthoDB" id="5295974at2"/>
<evidence type="ECO:0008006" key="5">
    <source>
        <dbReference type="Google" id="ProtNLM"/>
    </source>
</evidence>
<evidence type="ECO:0000313" key="4">
    <source>
        <dbReference type="Proteomes" id="UP000095008"/>
    </source>
</evidence>
<protein>
    <recommendedName>
        <fullName evidence="5">Phosphoglycerate mutase</fullName>
    </recommendedName>
</protein>
<dbReference type="STRING" id="930.GCA_002079865_03550"/>
<keyword evidence="4" id="KW-1185">Reference proteome</keyword>
<evidence type="ECO:0000313" key="2">
    <source>
        <dbReference type="EMBL" id="OCX71785.1"/>
    </source>
</evidence>
<reference evidence="2 3" key="1">
    <citation type="journal article" date="2016" name="Int. J. Mol. Sci.">
        <title>Comparative genomics of the extreme acidophile Acidithiobacillus thiooxidans reveals intraspecific divergence and niche adaptation.</title>
        <authorList>
            <person name="Zhang X."/>
            <person name="Feng X."/>
            <person name="Tao J."/>
            <person name="Ma L."/>
            <person name="Xiao Y."/>
            <person name="Liang Y."/>
            <person name="Liu X."/>
            <person name="Yin H."/>
        </authorList>
    </citation>
    <scope>NUCLEOTIDE SEQUENCE [LARGE SCALE GENOMIC DNA]</scope>
    <source>
        <strain evidence="1 3">A02</strain>
        <strain evidence="2">DXS-W</strain>
    </source>
</reference>
<evidence type="ECO:0000313" key="3">
    <source>
        <dbReference type="Proteomes" id="UP000094893"/>
    </source>
</evidence>
<comment type="caution">
    <text evidence="2">The sequence shown here is derived from an EMBL/GenBank/DDBJ whole genome shotgun (WGS) entry which is preliminary data.</text>
</comment>
<dbReference type="EMBL" id="LWRY01000125">
    <property type="protein sequence ID" value="OCX71785.1"/>
    <property type="molecule type" value="Genomic_DNA"/>
</dbReference>
<gene>
    <name evidence="2" type="ORF">A6M23_11190</name>
    <name evidence="1" type="ORF">A6P07_15590</name>
</gene>